<dbReference type="EC" id="2.3.1.39" evidence="2"/>
<evidence type="ECO:0000313" key="3">
    <source>
        <dbReference type="Proteomes" id="UP000494363"/>
    </source>
</evidence>
<dbReference type="InterPro" id="IPR001227">
    <property type="entry name" value="Ac_transferase_dom_sf"/>
</dbReference>
<dbReference type="PANTHER" id="PTHR42681">
    <property type="entry name" value="MALONYL-COA-ACYL CARRIER PROTEIN TRANSACYLASE, MITOCHONDRIAL"/>
    <property type="match status" value="1"/>
</dbReference>
<dbReference type="SUPFAM" id="SSF52151">
    <property type="entry name" value="FabD/lysophospholipase-like"/>
    <property type="match status" value="1"/>
</dbReference>
<dbReference type="PANTHER" id="PTHR42681:SF6">
    <property type="entry name" value="BLL0263 PROTEIN"/>
    <property type="match status" value="1"/>
</dbReference>
<name>A0A6J5F3Y0_9BURK</name>
<dbReference type="InterPro" id="IPR016035">
    <property type="entry name" value="Acyl_Trfase/lysoPLipase"/>
</dbReference>
<dbReference type="Proteomes" id="UP000494363">
    <property type="component" value="Unassembled WGS sequence"/>
</dbReference>
<feature type="domain" description="Malonyl-CoA:ACP transacylase (MAT)" evidence="1">
    <location>
        <begin position="9"/>
        <end position="302"/>
    </location>
</feature>
<organism evidence="2 3">
    <name type="scientific">Paraburkholderia humisilvae</name>
    <dbReference type="NCBI Taxonomy" id="627669"/>
    <lineage>
        <taxon>Bacteria</taxon>
        <taxon>Pseudomonadati</taxon>
        <taxon>Pseudomonadota</taxon>
        <taxon>Betaproteobacteria</taxon>
        <taxon>Burkholderiales</taxon>
        <taxon>Burkholderiaceae</taxon>
        <taxon>Paraburkholderia</taxon>
    </lineage>
</organism>
<dbReference type="InterPro" id="IPR014043">
    <property type="entry name" value="Acyl_transferase_dom"/>
</dbReference>
<sequence length="312" mass="33397">MSESTIAILCSGQGRQHREMFDAVSDVPEAQAIFREASAYLEGVDPREFVRSAPEGALYSNRIGQLLCCTQALAAWAALGTARPKRAVIAGYSVGELAAWGCAGILAPGVVLALAEQRARLMDIATPPEAGLLGVVGLRASDISGLLEMNSLWIAIVNDVDSYVVGGLNSDLLCFEKQALKTGARHIRRLNVAVPSHTPLLRDACQAFAEQVKRHALYRPLSGLRVLSGIDGDWVVDTAEGVDKLAAQIAQTVRWGDCLRSCIESGAIAALELGPGDALCRMLTSVDVSVPVRAYENFRRADGVKKWLDTLN</sequence>
<dbReference type="GO" id="GO:0005829">
    <property type="term" value="C:cytosol"/>
    <property type="evidence" value="ECO:0007669"/>
    <property type="project" value="TreeGrafter"/>
</dbReference>
<keyword evidence="2" id="KW-0012">Acyltransferase</keyword>
<keyword evidence="3" id="KW-1185">Reference proteome</keyword>
<reference evidence="2 3" key="1">
    <citation type="submission" date="2020-04" db="EMBL/GenBank/DDBJ databases">
        <authorList>
            <person name="De Canck E."/>
        </authorList>
    </citation>
    <scope>NUCLEOTIDE SEQUENCE [LARGE SCALE GENOMIC DNA]</scope>
    <source>
        <strain evidence="2 3">LMG 29542</strain>
    </source>
</reference>
<proteinExistence type="predicted"/>
<gene>
    <name evidence="2" type="primary">baeC</name>
    <name evidence="2" type="ORF">LMG29542_07314</name>
</gene>
<evidence type="ECO:0000313" key="2">
    <source>
        <dbReference type="EMBL" id="CAB3773560.1"/>
    </source>
</evidence>
<accession>A0A6J5F3Y0</accession>
<dbReference type="Gene3D" id="3.30.70.250">
    <property type="entry name" value="Malonyl-CoA ACP transacylase, ACP-binding"/>
    <property type="match status" value="1"/>
</dbReference>
<dbReference type="GO" id="GO:0004314">
    <property type="term" value="F:[acyl-carrier-protein] S-malonyltransferase activity"/>
    <property type="evidence" value="ECO:0007669"/>
    <property type="project" value="UniProtKB-EC"/>
</dbReference>
<dbReference type="AlphaFoldDB" id="A0A6J5F3Y0"/>
<dbReference type="Pfam" id="PF00698">
    <property type="entry name" value="Acyl_transf_1"/>
    <property type="match status" value="1"/>
</dbReference>
<keyword evidence="2" id="KW-0808">Transferase</keyword>
<evidence type="ECO:0000259" key="1">
    <source>
        <dbReference type="SMART" id="SM00827"/>
    </source>
</evidence>
<dbReference type="RefSeq" id="WP_175232626.1">
    <property type="nucleotide sequence ID" value="NZ_CADIKH010000079.1"/>
</dbReference>
<dbReference type="EMBL" id="CADIKH010000079">
    <property type="protein sequence ID" value="CAB3773560.1"/>
    <property type="molecule type" value="Genomic_DNA"/>
</dbReference>
<dbReference type="Gene3D" id="3.40.366.10">
    <property type="entry name" value="Malonyl-Coenzyme A Acyl Carrier Protein, domain 2"/>
    <property type="match status" value="1"/>
</dbReference>
<dbReference type="GO" id="GO:0006633">
    <property type="term" value="P:fatty acid biosynthetic process"/>
    <property type="evidence" value="ECO:0007669"/>
    <property type="project" value="TreeGrafter"/>
</dbReference>
<protein>
    <submittedName>
        <fullName evidence="2">Polyketide biosynthesis malonyl CoA-acyl carrier protein transacylase BaeC</fullName>
        <ecNumber evidence="2">2.3.1.39</ecNumber>
    </submittedName>
</protein>
<dbReference type="SMART" id="SM00827">
    <property type="entry name" value="PKS_AT"/>
    <property type="match status" value="1"/>
</dbReference>
<dbReference type="InterPro" id="IPR050858">
    <property type="entry name" value="Mal-CoA-ACP_Trans/PKS_FabD"/>
</dbReference>